<dbReference type="Proteomes" id="UP000563524">
    <property type="component" value="Unassembled WGS sequence"/>
</dbReference>
<evidence type="ECO:0000313" key="4">
    <source>
        <dbReference type="Proteomes" id="UP000563524"/>
    </source>
</evidence>
<comment type="caution">
    <text evidence="3">The sequence shown here is derived from an EMBL/GenBank/DDBJ whole genome shotgun (WGS) entry which is preliminary data.</text>
</comment>
<dbReference type="AlphaFoldDB" id="A0A840HZT1"/>
<dbReference type="InterPro" id="IPR036291">
    <property type="entry name" value="NAD(P)-bd_dom_sf"/>
</dbReference>
<dbReference type="Pfam" id="PF22725">
    <property type="entry name" value="GFO_IDH_MocA_C3"/>
    <property type="match status" value="1"/>
</dbReference>
<accession>A0A840HZT1</accession>
<evidence type="ECO:0000313" key="3">
    <source>
        <dbReference type="EMBL" id="MBB4657541.1"/>
    </source>
</evidence>
<dbReference type="Pfam" id="PF01408">
    <property type="entry name" value="GFO_IDH_MocA"/>
    <property type="match status" value="1"/>
</dbReference>
<organism evidence="3 4">
    <name type="scientific">Parvularcula dongshanensis</name>
    <dbReference type="NCBI Taxonomy" id="1173995"/>
    <lineage>
        <taxon>Bacteria</taxon>
        <taxon>Pseudomonadati</taxon>
        <taxon>Pseudomonadota</taxon>
        <taxon>Alphaproteobacteria</taxon>
        <taxon>Parvularculales</taxon>
        <taxon>Parvularculaceae</taxon>
        <taxon>Parvularcula</taxon>
    </lineage>
</organism>
<dbReference type="Gene3D" id="3.30.360.10">
    <property type="entry name" value="Dihydrodipicolinate Reductase, domain 2"/>
    <property type="match status" value="1"/>
</dbReference>
<dbReference type="EMBL" id="JACHOB010000001">
    <property type="protein sequence ID" value="MBB4657541.1"/>
    <property type="molecule type" value="Genomic_DNA"/>
</dbReference>
<evidence type="ECO:0000259" key="2">
    <source>
        <dbReference type="Pfam" id="PF22725"/>
    </source>
</evidence>
<keyword evidence="4" id="KW-1185">Reference proteome</keyword>
<dbReference type="Gene3D" id="3.40.50.720">
    <property type="entry name" value="NAD(P)-binding Rossmann-like Domain"/>
    <property type="match status" value="1"/>
</dbReference>
<feature type="domain" description="Gfo/Idh/MocA-like oxidoreductase N-terminal" evidence="1">
    <location>
        <begin position="15"/>
        <end position="136"/>
    </location>
</feature>
<name>A0A840HZT1_9PROT</name>
<reference evidence="3 4" key="1">
    <citation type="submission" date="2020-08" db="EMBL/GenBank/DDBJ databases">
        <title>Genomic Encyclopedia of Type Strains, Phase IV (KMG-IV): sequencing the most valuable type-strain genomes for metagenomic binning, comparative biology and taxonomic classification.</title>
        <authorList>
            <person name="Goeker M."/>
        </authorList>
    </citation>
    <scope>NUCLEOTIDE SEQUENCE [LARGE SCALE GENOMIC DNA]</scope>
    <source>
        <strain evidence="3 4">DSM 102850</strain>
    </source>
</reference>
<dbReference type="PANTHER" id="PTHR43708:SF3">
    <property type="entry name" value="OXIDOREDUCTASE"/>
    <property type="match status" value="1"/>
</dbReference>
<proteinExistence type="predicted"/>
<evidence type="ECO:0000259" key="1">
    <source>
        <dbReference type="Pfam" id="PF01408"/>
    </source>
</evidence>
<dbReference type="SUPFAM" id="SSF55347">
    <property type="entry name" value="Glyceraldehyde-3-phosphate dehydrogenase-like, C-terminal domain"/>
    <property type="match status" value="1"/>
</dbReference>
<protein>
    <submittedName>
        <fullName evidence="3">Putative dehydrogenase</fullName>
    </submittedName>
</protein>
<dbReference type="SUPFAM" id="SSF51735">
    <property type="entry name" value="NAD(P)-binding Rossmann-fold domains"/>
    <property type="match status" value="1"/>
</dbReference>
<dbReference type="RefSeq" id="WP_221400806.1">
    <property type="nucleotide sequence ID" value="NZ_JACHOB010000001.1"/>
</dbReference>
<dbReference type="InterPro" id="IPR051317">
    <property type="entry name" value="Gfo/Idh/MocA_oxidoreduct"/>
</dbReference>
<sequence>MIETHETQQGPQPLVRIGMVGGGEGAFIGEVHRLAMRISGRFALVCGALSSDPDRARRSGRMLRLPEARSYPSYEAMIERELALPPEERMEAVAVVTPNHMHLPVSKAALEAGFHVISDKPATRTLDEAIELRAAVGAAPGVYALTHTYLGYPMVAEAIDRVARGELGEVRRIVVQYPQEWLTDPVEGEGQKQASWRTDPALSGPSGCFGDIGTHAFNLAETIAGVRVSELCADLTAHVEGRRLEDDGAALLRFENGARGVLLASQVSPGEENGLRIEVFGDKAGLRWAQEEPNTLWLMPTAAPHQRLRAGGGYLSELASARCRTPMGHPEGYLEAFANLYDLFADAVRTGTRSSALPGIEDGVRGMAFLDASLRSSRRESWTKIDTEQSYLD</sequence>
<dbReference type="InterPro" id="IPR000683">
    <property type="entry name" value="Gfo/Idh/MocA-like_OxRdtase_N"/>
</dbReference>
<dbReference type="GO" id="GO:0000166">
    <property type="term" value="F:nucleotide binding"/>
    <property type="evidence" value="ECO:0007669"/>
    <property type="project" value="InterPro"/>
</dbReference>
<gene>
    <name evidence="3" type="ORF">GGQ59_000041</name>
</gene>
<dbReference type="PANTHER" id="PTHR43708">
    <property type="entry name" value="CONSERVED EXPRESSED OXIDOREDUCTASE (EUROFUNG)"/>
    <property type="match status" value="1"/>
</dbReference>
<feature type="domain" description="GFO/IDH/MocA-like oxidoreductase" evidence="2">
    <location>
        <begin position="157"/>
        <end position="286"/>
    </location>
</feature>
<dbReference type="InterPro" id="IPR055170">
    <property type="entry name" value="GFO_IDH_MocA-like_dom"/>
</dbReference>